<dbReference type="OrthoDB" id="119916at2"/>
<dbReference type="PANTHER" id="PTHR43058:SF1">
    <property type="entry name" value="DUF427 DOMAIN-CONTAINING PROTEIN"/>
    <property type="match status" value="1"/>
</dbReference>
<gene>
    <name evidence="2" type="ORF">DES52_10890</name>
</gene>
<dbReference type="Gene3D" id="2.170.150.40">
    <property type="entry name" value="Domain of unknown function (DUF427)"/>
    <property type="match status" value="1"/>
</dbReference>
<dbReference type="Proteomes" id="UP000248326">
    <property type="component" value="Unassembled WGS sequence"/>
</dbReference>
<name>A0A318S961_9DEIO</name>
<accession>A0A318S961</accession>
<dbReference type="InterPro" id="IPR038694">
    <property type="entry name" value="DUF427_sf"/>
</dbReference>
<evidence type="ECO:0000259" key="1">
    <source>
        <dbReference type="Pfam" id="PF04248"/>
    </source>
</evidence>
<sequence>MKPTPIPPEPGQESVWTYPRPPRLERTSKVIEVVFAGEVVARTTRAWRVLETSHPPVYYLPREDVRPDVLALAAGASFCEFKGEASYWTVRVGERRATSAAWSYERPAASFEAIAGHVAFYASLMDACFVAGERVTPQPGGFYGGWITSDVVGPFKGELGSFGW</sequence>
<dbReference type="PANTHER" id="PTHR43058">
    <property type="entry name" value="SLR0655 PROTEIN"/>
    <property type="match status" value="1"/>
</dbReference>
<dbReference type="InterPro" id="IPR007361">
    <property type="entry name" value="DUF427"/>
</dbReference>
<evidence type="ECO:0000313" key="3">
    <source>
        <dbReference type="Proteomes" id="UP000248326"/>
    </source>
</evidence>
<proteinExistence type="predicted"/>
<keyword evidence="3" id="KW-1185">Reference proteome</keyword>
<dbReference type="EMBL" id="QJSX01000008">
    <property type="protein sequence ID" value="PYE53561.1"/>
    <property type="molecule type" value="Genomic_DNA"/>
</dbReference>
<organism evidence="2 3">
    <name type="scientific">Deinococcus yavapaiensis KR-236</name>
    <dbReference type="NCBI Taxonomy" id="694435"/>
    <lineage>
        <taxon>Bacteria</taxon>
        <taxon>Thermotogati</taxon>
        <taxon>Deinococcota</taxon>
        <taxon>Deinococci</taxon>
        <taxon>Deinococcales</taxon>
        <taxon>Deinococcaceae</taxon>
        <taxon>Deinococcus</taxon>
    </lineage>
</organism>
<dbReference type="AlphaFoldDB" id="A0A318S961"/>
<dbReference type="RefSeq" id="WP_110886926.1">
    <property type="nucleotide sequence ID" value="NZ_QJSX01000008.1"/>
</dbReference>
<comment type="caution">
    <text evidence="2">The sequence shown here is derived from an EMBL/GenBank/DDBJ whole genome shotgun (WGS) entry which is preliminary data.</text>
</comment>
<evidence type="ECO:0000313" key="2">
    <source>
        <dbReference type="EMBL" id="PYE53561.1"/>
    </source>
</evidence>
<feature type="domain" description="DUF427" evidence="1">
    <location>
        <begin position="31"/>
        <end position="122"/>
    </location>
</feature>
<reference evidence="2 3" key="1">
    <citation type="submission" date="2018-06" db="EMBL/GenBank/DDBJ databases">
        <title>Genomic Encyclopedia of Type Strains, Phase IV (KMG-IV): sequencing the most valuable type-strain genomes for metagenomic binning, comparative biology and taxonomic classification.</title>
        <authorList>
            <person name="Goeker M."/>
        </authorList>
    </citation>
    <scope>NUCLEOTIDE SEQUENCE [LARGE SCALE GENOMIC DNA]</scope>
    <source>
        <strain evidence="2 3">DSM 18048</strain>
    </source>
</reference>
<protein>
    <submittedName>
        <fullName evidence="2">Uncharacterized protein (DUF427 family)</fullName>
    </submittedName>
</protein>
<dbReference type="Pfam" id="PF04248">
    <property type="entry name" value="NTP_transf_9"/>
    <property type="match status" value="1"/>
</dbReference>